<evidence type="ECO:0000313" key="2">
    <source>
        <dbReference type="Proteomes" id="UP000824881"/>
    </source>
</evidence>
<name>A0ACB7J288_PLECO</name>
<dbReference type="Proteomes" id="UP000824881">
    <property type="component" value="Unassembled WGS sequence"/>
</dbReference>
<comment type="caution">
    <text evidence="1">The sequence shown here is derived from an EMBL/GenBank/DDBJ whole genome shotgun (WGS) entry which is preliminary data.</text>
</comment>
<dbReference type="EMBL" id="WQMT02000004">
    <property type="protein sequence ID" value="KAG9224134.1"/>
    <property type="molecule type" value="Genomic_DNA"/>
</dbReference>
<organism evidence="1 2">
    <name type="scientific">Pleurotus cornucopiae</name>
    <name type="common">Cornucopia mushroom</name>
    <dbReference type="NCBI Taxonomy" id="5321"/>
    <lineage>
        <taxon>Eukaryota</taxon>
        <taxon>Fungi</taxon>
        <taxon>Dikarya</taxon>
        <taxon>Basidiomycota</taxon>
        <taxon>Agaricomycotina</taxon>
        <taxon>Agaricomycetes</taxon>
        <taxon>Agaricomycetidae</taxon>
        <taxon>Agaricales</taxon>
        <taxon>Pleurotineae</taxon>
        <taxon>Pleurotaceae</taxon>
        <taxon>Pleurotus</taxon>
    </lineage>
</organism>
<sequence>MNVALLLDSPSDEQRRRNAPPAQSISELDSRSSRVQGQHQQQQQQQQGRGQGGDGPAAQAPIPPSPLSARPMPNIPAPYSLSDPSPMYHPPPPTGPARMSSSGNTTPTHTHAAVASSHLPPPAHPHGHSQAQSPAMASLRPLDPVPLTSSSTSGIQNHFSVSHHPSGPPPTSTMGQGALATSVASPHHGTQPASAHTTSRGYGETPFPTHVSTMGVGMLKGTPHPQPIMDSSSSQHWDRDRERERERDRERDRADRRKLSDTGRSRSRHGSFTEPAPPLGSLKSSGIMNPPPSHSSSAPSQSQSQSHHLQPLPPPPPPHQSLPHNSPHLLNASQPPHSGQSRSRRGSLSHISNPVGHPGRVNTAPPQAAIVGPGVRPGISGPVTSAGSGIGPGVGSKPRTPPMASLQQSGPLHAPLLAPSPSKSDESLSGRRDMMEEPLGPGALRERDFRERDREFRDRDMRDFRERDYRDRERELREREWEREREREREREKRDREMREQRDREDMEIIRAAASNRKQQEQQSTEITVTVTANEINANATEIVNEKEKEKETCVTGSANAKGNGTSGNETGKEPIARTVNAIGTIMLISRRLPHKASTTNINLTHILIHLTTTHTPHIRFLRNRINIIIRLRIRYTLTLSLTAADLRITPHIITLIPPMPTLLRLPRFTKFNSNAPSRHFPRTSHLNSSSTHPTLQAIRVLRPTLTKYQARIASTNRVSRVHHCWGSHLDIIPTIGPGIPPNGAPTNGPLSSLPPNPNSQQSNSSGPLQFNSHQSSMTSGGAPPILTGPGGVGPGISGPGVPPPGPPAPAMVGPGVGYGHSLTPPTLGGPGVGMHSGPPPGTIGEPVGGPGGSMQGIHHHHLHHPHHSQALGSVSGSGTPGGRDVIRDGIGATGRDLLVDGRDNTKGSRPPEREIVIIGGSRGDRDRERDRGRMNFERERDIERNQREREALDRERDRREREVVERSRPDITHFALGKDINGPLPSGGRGDSTLGGGPGPQRQFQTQFHTSFVTSGPNGGGSRMSSPVPGFVMDQVKKGDREHERDGPREGVSEKEKDGLRDNKDTQGDALNRDRDREKRRSGGGDSGLRPSATANVFPGAPSGPFPGSKPTSAPGTNAPSGKGQRQLLDRVLAKGNESPMGREGFGTTGMMGGEEGPQPVWNGYAPPPMLPRGSSDYGYGLGLGSSMHGPSLAAGLGGRLARESLPTWPEIEVKARTSIHLGTFVYPKTPFPYSFWESGDLEFGSSSTASQTEPRDIEARDKSTEKPEETDVKDEATEKEAADDNDLLDVDIHATIIIPHGFIPLERPSRPKIWGGGVLLGGTRRIYTDDSDLFLCALHSGWVTWSGGAAARKEGRDLKVEVRIIKSVGERERVEYNADTAKSRVASAMPDTTKKGVDSADATSPPSNAKNREVRREEVVGRFIGGIGAAFKESKGDDQGRRRIVSGESRDDDTVDEDGMDVDDADNKEDDGRSLQSSGWGSGHDGSAIEIIKAEFTTKSTGRLAPGLGRRNRAQRLFEYAERRNAVLGLGQPLCSGSSSCVLGRKRRRSWEEGLEAEPYSSRRLPNATVLDPIAEEDATSLGDVQTKATSEDAYHDSECEEEIEMNARTVLFDFAAGGEIQAGFKYDPAGLKRVLFPQSDRNYASRPRKRRKVDDPSSGREPTPMDVDDSPQPSTSPTPTYQPLCVSLETGSKTYTLSSATPSSSDEQSFARTYNLNLVNIEGPQSNHPVRDPHPGDSTPKNGTSATAQNEDLATPTPEAPSAPSDPASSPLPAISPSSRASSAPPQPPIDEHTLESSPVADAIEPAVELSAYVTAKLNPQDKPTTATLYSGLSEAMLRFTAEGITVLDAEASEVLKIPILRWKCLKVEPVS</sequence>
<evidence type="ECO:0000313" key="1">
    <source>
        <dbReference type="EMBL" id="KAG9224134.1"/>
    </source>
</evidence>
<gene>
    <name evidence="1" type="ORF">CCMSSC00406_0006802</name>
</gene>
<keyword evidence="2" id="KW-1185">Reference proteome</keyword>
<proteinExistence type="predicted"/>
<protein>
    <submittedName>
        <fullName evidence="1">Uncharacterized protein</fullName>
    </submittedName>
</protein>
<reference evidence="1 2" key="1">
    <citation type="journal article" date="2021" name="Appl. Environ. Microbiol.">
        <title>Genetic linkage and physical mapping for an oyster mushroom Pleurotus cornucopiae and QTL analysis for the trait cap color.</title>
        <authorList>
            <person name="Zhang Y."/>
            <person name="Gao W."/>
            <person name="Sonnenberg A."/>
            <person name="Chen Q."/>
            <person name="Zhang J."/>
            <person name="Huang C."/>
        </authorList>
    </citation>
    <scope>NUCLEOTIDE SEQUENCE [LARGE SCALE GENOMIC DNA]</scope>
    <source>
        <strain evidence="1">CCMSSC00406</strain>
    </source>
</reference>
<accession>A0ACB7J288</accession>